<evidence type="ECO:0000313" key="1">
    <source>
        <dbReference type="EMBL" id="CAH6721211.1"/>
    </source>
</evidence>
<evidence type="ECO:0000313" key="2">
    <source>
        <dbReference type="Proteomes" id="UP001152531"/>
    </source>
</evidence>
<name>A0ACA9Y8M8_9ASCO</name>
<dbReference type="Proteomes" id="UP001152531">
    <property type="component" value="Unassembled WGS sequence"/>
</dbReference>
<sequence length="266" mass="30289">MSGNPSVKLPGFLKTLTEASKAPLKASLTISRPIGLPEPKVFGSQFSITKYFSPEARDQRRQQINYDLKHSQVYEYKSYTNTNGKIFRSPVSFFKGEKSLYFPNFIEKNINGERIEFFKALAGKVNVIRVFQSVAGANATETYFKSGELDYLTKNYKDFVQKFPKVQLIDLNIPSDSLKNTILNMSKSNIKKSVPEERQSGYFILPHSVFNHEVRENLLCDNSYGGYIYVVDEQGRIRWCTSGNSDEADVKLFHKVLMGLSKEISV</sequence>
<dbReference type="EMBL" id="CALSDN010000005">
    <property type="protein sequence ID" value="CAH6721211.1"/>
    <property type="molecule type" value="Genomic_DNA"/>
</dbReference>
<protein>
    <submittedName>
        <fullName evidence="1">Mitochondrial ATPase complex subunit Atp10p</fullName>
    </submittedName>
</protein>
<reference evidence="1" key="1">
    <citation type="submission" date="2022-06" db="EMBL/GenBank/DDBJ databases">
        <authorList>
            <person name="Legras J.-L."/>
            <person name="Devillers H."/>
            <person name="Grondin C."/>
        </authorList>
    </citation>
    <scope>NUCLEOTIDE SEQUENCE</scope>
    <source>
        <strain evidence="1">CLIB 1444</strain>
    </source>
</reference>
<accession>A0ACA9Y8M8</accession>
<gene>
    <name evidence="1" type="ORF">CLIB1444_05S06040</name>
</gene>
<organism evidence="1 2">
    <name type="scientific">[Candida] jaroonii</name>
    <dbReference type="NCBI Taxonomy" id="467808"/>
    <lineage>
        <taxon>Eukaryota</taxon>
        <taxon>Fungi</taxon>
        <taxon>Dikarya</taxon>
        <taxon>Ascomycota</taxon>
        <taxon>Saccharomycotina</taxon>
        <taxon>Pichiomycetes</taxon>
        <taxon>Debaryomycetaceae</taxon>
        <taxon>Yamadazyma</taxon>
    </lineage>
</organism>
<keyword evidence="2" id="KW-1185">Reference proteome</keyword>
<proteinExistence type="predicted"/>
<comment type="caution">
    <text evidence="1">The sequence shown here is derived from an EMBL/GenBank/DDBJ whole genome shotgun (WGS) entry which is preliminary data.</text>
</comment>